<evidence type="ECO:0000313" key="2">
    <source>
        <dbReference type="EMBL" id="ETO11245.1"/>
    </source>
</evidence>
<keyword evidence="3" id="KW-1185">Reference proteome</keyword>
<accession>X6MDX8</accession>
<feature type="compositionally biased region" description="Low complexity" evidence="1">
    <location>
        <begin position="321"/>
        <end position="339"/>
    </location>
</feature>
<proteinExistence type="predicted"/>
<sequence>MQMQMQMQVQAQVQVQSASASANGSAAQADKYTELDDNWCEALKGELLTIDSENKKKISKCDKKPHWSSCYGKGLISDRSLREKNITMEWCIKIERLSQGKIKSKHDTPQVTIGISSDRSSEAKEHSNGNFSRYQSGIGIDNLGFVSHGYEPMLHGDKSIAYQEGDTVSIFVNSLYMKVQINRGPVVTVCDWKKQEPNQNSEQEKHYRLAVSLWTELDCVSIVYVRMHGVAQSGDGTFDQVVDFSTTELEEWERHEQEQQKMELSAMRDRGRTVSELRTQFTNLQKQNEDFKALLTRFQQKDKEQLLQIERLESTIEKMKQQQQQQSQGTATANGTTTNHTDDHQTLGGDPDNDPSSSSPHMFCFFFILRYFIHQLLPAQTETPQFTTYQELLAANLQLQSEIVEMKVEMQRVVSSKLELIRSSTQEINQLRNLVRVLMTHPKQR</sequence>
<dbReference type="EMBL" id="ASPP01022613">
    <property type="protein sequence ID" value="ETO11245.1"/>
    <property type="molecule type" value="Genomic_DNA"/>
</dbReference>
<comment type="caution">
    <text evidence="2">The sequence shown here is derived from an EMBL/GenBank/DDBJ whole genome shotgun (WGS) entry which is preliminary data.</text>
</comment>
<name>X6MDX8_RETFI</name>
<gene>
    <name evidence="2" type="ORF">RFI_26131</name>
</gene>
<dbReference type="AlphaFoldDB" id="X6MDX8"/>
<feature type="compositionally biased region" description="Polar residues" evidence="1">
    <location>
        <begin position="109"/>
        <end position="118"/>
    </location>
</feature>
<evidence type="ECO:0000313" key="3">
    <source>
        <dbReference type="Proteomes" id="UP000023152"/>
    </source>
</evidence>
<protein>
    <submittedName>
        <fullName evidence="2">Uncharacterized protein</fullName>
    </submittedName>
</protein>
<evidence type="ECO:0000256" key="1">
    <source>
        <dbReference type="SAM" id="MobiDB-lite"/>
    </source>
</evidence>
<dbReference type="Proteomes" id="UP000023152">
    <property type="component" value="Unassembled WGS sequence"/>
</dbReference>
<organism evidence="2 3">
    <name type="scientific">Reticulomyxa filosa</name>
    <dbReference type="NCBI Taxonomy" id="46433"/>
    <lineage>
        <taxon>Eukaryota</taxon>
        <taxon>Sar</taxon>
        <taxon>Rhizaria</taxon>
        <taxon>Retaria</taxon>
        <taxon>Foraminifera</taxon>
        <taxon>Monothalamids</taxon>
        <taxon>Reticulomyxidae</taxon>
        <taxon>Reticulomyxa</taxon>
    </lineage>
</organism>
<feature type="region of interest" description="Disordered" evidence="1">
    <location>
        <begin position="318"/>
        <end position="356"/>
    </location>
</feature>
<feature type="region of interest" description="Disordered" evidence="1">
    <location>
        <begin position="103"/>
        <end position="130"/>
    </location>
</feature>
<reference evidence="2 3" key="1">
    <citation type="journal article" date="2013" name="Curr. Biol.">
        <title>The Genome of the Foraminiferan Reticulomyxa filosa.</title>
        <authorList>
            <person name="Glockner G."/>
            <person name="Hulsmann N."/>
            <person name="Schleicher M."/>
            <person name="Noegel A.A."/>
            <person name="Eichinger L."/>
            <person name="Gallinger C."/>
            <person name="Pawlowski J."/>
            <person name="Sierra R."/>
            <person name="Euteneuer U."/>
            <person name="Pillet L."/>
            <person name="Moustafa A."/>
            <person name="Platzer M."/>
            <person name="Groth M."/>
            <person name="Szafranski K."/>
            <person name="Schliwa M."/>
        </authorList>
    </citation>
    <scope>NUCLEOTIDE SEQUENCE [LARGE SCALE GENOMIC DNA]</scope>
</reference>